<comment type="caution">
    <text evidence="10">The sequence shown here is derived from an EMBL/GenBank/DDBJ whole genome shotgun (WGS) entry which is preliminary data.</text>
</comment>
<sequence>MLKAELCLTWSVDFNSEVCLGTLIAGCVNGWSAPALVKLQSGDHIFNITSDQGSALALYSEIGHFFVPIPCGILADVFGRKPLFLMTSVAALIGWGIISFGQTYLHYVIARIILGFEFGSQCVLMTIYIAEISGKDVRGMFGSTSMFFLNVGVLFQFVIGSVFSISTTAVITFALCILQIVLALFLVESPYFLVAAKQNEKAENNLMWLRAATSPAISDEFSSITQRVDVRENLFVSVKNLLSKTQYKGFVYCMIISFLGELTGRVTVITYASENFKTADPSSAKLMTVLLGICNVVFPVMPIFLSDTVGRKIVIVISSIVAVSMHLISGLIYFLYLKMGVQLPWFQWLVFASIAGFQSSCSIYITNVLTLRGELIAENSRGFASGFSSMAFALAVFLATKTFQIVRDCFGIYWGFWLLGSYTTLLGLFTWIFIPETKNRSFEDIQRRMYGDQLNEKVKENSKLP</sequence>
<dbReference type="Pfam" id="PF00083">
    <property type="entry name" value="Sugar_tr"/>
    <property type="match status" value="1"/>
</dbReference>
<evidence type="ECO:0000313" key="11">
    <source>
        <dbReference type="Proteomes" id="UP001367676"/>
    </source>
</evidence>
<evidence type="ECO:0000256" key="3">
    <source>
        <dbReference type="ARBA" id="ARBA00022475"/>
    </source>
</evidence>
<feature type="transmembrane region" description="Helical" evidence="8">
    <location>
        <begin position="165"/>
        <end position="187"/>
    </location>
</feature>
<dbReference type="GO" id="GO:0005886">
    <property type="term" value="C:plasma membrane"/>
    <property type="evidence" value="ECO:0007669"/>
    <property type="project" value="UniProtKB-SubCell"/>
</dbReference>
<dbReference type="InterPro" id="IPR005829">
    <property type="entry name" value="Sugar_transporter_CS"/>
</dbReference>
<feature type="domain" description="Major facilitator superfamily (MFS) profile" evidence="9">
    <location>
        <begin position="1"/>
        <end position="438"/>
    </location>
</feature>
<dbReference type="GO" id="GO:0022857">
    <property type="term" value="F:transmembrane transporter activity"/>
    <property type="evidence" value="ECO:0007669"/>
    <property type="project" value="InterPro"/>
</dbReference>
<dbReference type="InterPro" id="IPR050549">
    <property type="entry name" value="MFS_Trehalose_Transporter"/>
</dbReference>
<feature type="transmembrane region" description="Helical" evidence="8">
    <location>
        <begin position="141"/>
        <end position="159"/>
    </location>
</feature>
<keyword evidence="4" id="KW-0762">Sugar transport</keyword>
<feature type="transmembrane region" description="Helical" evidence="8">
    <location>
        <begin position="382"/>
        <end position="400"/>
    </location>
</feature>
<keyword evidence="2" id="KW-0813">Transport</keyword>
<protein>
    <recommendedName>
        <fullName evidence="9">Major facilitator superfamily (MFS) profile domain-containing protein</fullName>
    </recommendedName>
</protein>
<keyword evidence="6 8" id="KW-1133">Transmembrane helix</keyword>
<evidence type="ECO:0000256" key="1">
    <source>
        <dbReference type="ARBA" id="ARBA00004651"/>
    </source>
</evidence>
<gene>
    <name evidence="10" type="ORF">V9T40_006759</name>
</gene>
<dbReference type="EMBL" id="JBBCAQ010000007">
    <property type="protein sequence ID" value="KAK7602785.1"/>
    <property type="molecule type" value="Genomic_DNA"/>
</dbReference>
<feature type="transmembrane region" description="Helical" evidence="8">
    <location>
        <begin position="249"/>
        <end position="272"/>
    </location>
</feature>
<feature type="transmembrane region" description="Helical" evidence="8">
    <location>
        <begin position="284"/>
        <end position="306"/>
    </location>
</feature>
<feature type="transmembrane region" description="Helical" evidence="8">
    <location>
        <begin position="108"/>
        <end position="129"/>
    </location>
</feature>
<dbReference type="InterPro" id="IPR036259">
    <property type="entry name" value="MFS_trans_sf"/>
</dbReference>
<dbReference type="PROSITE" id="PS50850">
    <property type="entry name" value="MFS"/>
    <property type="match status" value="1"/>
</dbReference>
<reference evidence="10 11" key="1">
    <citation type="submission" date="2024-03" db="EMBL/GenBank/DDBJ databases">
        <title>Adaptation during the transition from Ophiocordyceps entomopathogen to insect associate is accompanied by gene loss and intensified selection.</title>
        <authorList>
            <person name="Ward C.M."/>
            <person name="Onetto C.A."/>
            <person name="Borneman A.R."/>
        </authorList>
    </citation>
    <scope>NUCLEOTIDE SEQUENCE [LARGE SCALE GENOMIC DNA]</scope>
    <source>
        <strain evidence="10">AWRI1</strain>
        <tissue evidence="10">Single Adult Female</tissue>
    </source>
</reference>
<evidence type="ECO:0000256" key="5">
    <source>
        <dbReference type="ARBA" id="ARBA00022692"/>
    </source>
</evidence>
<dbReference type="FunFam" id="1.20.1250.20:FF:000218">
    <property type="entry name" value="facilitated trehalose transporter Tret1"/>
    <property type="match status" value="1"/>
</dbReference>
<keyword evidence="11" id="KW-1185">Reference proteome</keyword>
<feature type="transmembrane region" description="Helical" evidence="8">
    <location>
        <begin position="83"/>
        <end position="102"/>
    </location>
</feature>
<dbReference type="PROSITE" id="PS00217">
    <property type="entry name" value="SUGAR_TRANSPORT_2"/>
    <property type="match status" value="1"/>
</dbReference>
<dbReference type="SUPFAM" id="SSF103473">
    <property type="entry name" value="MFS general substrate transporter"/>
    <property type="match status" value="1"/>
</dbReference>
<comment type="subcellular location">
    <subcellularLocation>
        <location evidence="1">Cell membrane</location>
        <topology evidence="1">Multi-pass membrane protein</topology>
    </subcellularLocation>
</comment>
<evidence type="ECO:0000313" key="10">
    <source>
        <dbReference type="EMBL" id="KAK7602785.1"/>
    </source>
</evidence>
<accession>A0AAN9TU53</accession>
<keyword evidence="3" id="KW-1003">Cell membrane</keyword>
<evidence type="ECO:0000259" key="9">
    <source>
        <dbReference type="PROSITE" id="PS50850"/>
    </source>
</evidence>
<feature type="transmembrane region" description="Helical" evidence="8">
    <location>
        <begin position="412"/>
        <end position="434"/>
    </location>
</feature>
<dbReference type="Gene3D" id="1.20.1250.20">
    <property type="entry name" value="MFS general substrate transporter like domains"/>
    <property type="match status" value="1"/>
</dbReference>
<proteinExistence type="predicted"/>
<dbReference type="AlphaFoldDB" id="A0AAN9TU53"/>
<evidence type="ECO:0000256" key="6">
    <source>
        <dbReference type="ARBA" id="ARBA00022989"/>
    </source>
</evidence>
<dbReference type="PANTHER" id="PTHR48021:SF1">
    <property type="entry name" value="GH07001P-RELATED"/>
    <property type="match status" value="1"/>
</dbReference>
<dbReference type="InterPro" id="IPR020846">
    <property type="entry name" value="MFS_dom"/>
</dbReference>
<dbReference type="PANTHER" id="PTHR48021">
    <property type="match status" value="1"/>
</dbReference>
<keyword evidence="5 8" id="KW-0812">Transmembrane</keyword>
<dbReference type="InterPro" id="IPR005828">
    <property type="entry name" value="MFS_sugar_transport-like"/>
</dbReference>
<evidence type="ECO:0000256" key="4">
    <source>
        <dbReference type="ARBA" id="ARBA00022597"/>
    </source>
</evidence>
<organism evidence="10 11">
    <name type="scientific">Parthenolecanium corni</name>
    <dbReference type="NCBI Taxonomy" id="536013"/>
    <lineage>
        <taxon>Eukaryota</taxon>
        <taxon>Metazoa</taxon>
        <taxon>Ecdysozoa</taxon>
        <taxon>Arthropoda</taxon>
        <taxon>Hexapoda</taxon>
        <taxon>Insecta</taxon>
        <taxon>Pterygota</taxon>
        <taxon>Neoptera</taxon>
        <taxon>Paraneoptera</taxon>
        <taxon>Hemiptera</taxon>
        <taxon>Sternorrhyncha</taxon>
        <taxon>Coccoidea</taxon>
        <taxon>Coccidae</taxon>
        <taxon>Parthenolecanium</taxon>
    </lineage>
</organism>
<feature type="transmembrane region" description="Helical" evidence="8">
    <location>
        <begin position="348"/>
        <end position="370"/>
    </location>
</feature>
<keyword evidence="7 8" id="KW-0472">Membrane</keyword>
<evidence type="ECO:0000256" key="2">
    <source>
        <dbReference type="ARBA" id="ARBA00022448"/>
    </source>
</evidence>
<evidence type="ECO:0000256" key="8">
    <source>
        <dbReference type="SAM" id="Phobius"/>
    </source>
</evidence>
<name>A0AAN9TU53_9HEMI</name>
<evidence type="ECO:0000256" key="7">
    <source>
        <dbReference type="ARBA" id="ARBA00023136"/>
    </source>
</evidence>
<feature type="transmembrane region" description="Helical" evidence="8">
    <location>
        <begin position="313"/>
        <end position="336"/>
    </location>
</feature>
<dbReference type="Proteomes" id="UP001367676">
    <property type="component" value="Unassembled WGS sequence"/>
</dbReference>